<evidence type="ECO:0000256" key="1">
    <source>
        <dbReference type="SAM" id="Phobius"/>
    </source>
</evidence>
<dbReference type="Proteomes" id="UP001183619">
    <property type="component" value="Unassembled WGS sequence"/>
</dbReference>
<feature type="transmembrane region" description="Helical" evidence="1">
    <location>
        <begin position="20"/>
        <end position="41"/>
    </location>
</feature>
<name>A0ABU2BEI2_9CORY</name>
<dbReference type="SUPFAM" id="SSF103473">
    <property type="entry name" value="MFS general substrate transporter"/>
    <property type="match status" value="1"/>
</dbReference>
<feature type="transmembrane region" description="Helical" evidence="1">
    <location>
        <begin position="62"/>
        <end position="79"/>
    </location>
</feature>
<proteinExistence type="predicted"/>
<gene>
    <name evidence="2" type="ORF">J2S37_002327</name>
</gene>
<keyword evidence="3" id="KW-1185">Reference proteome</keyword>
<evidence type="ECO:0000313" key="2">
    <source>
        <dbReference type="EMBL" id="MDR7355789.1"/>
    </source>
</evidence>
<dbReference type="EMBL" id="JAVDYF010000001">
    <property type="protein sequence ID" value="MDR7355789.1"/>
    <property type="molecule type" value="Genomic_DNA"/>
</dbReference>
<evidence type="ECO:0000313" key="3">
    <source>
        <dbReference type="Proteomes" id="UP001183619"/>
    </source>
</evidence>
<organism evidence="2 3">
    <name type="scientific">Corynebacterium felinum</name>
    <dbReference type="NCBI Taxonomy" id="131318"/>
    <lineage>
        <taxon>Bacteria</taxon>
        <taxon>Bacillati</taxon>
        <taxon>Actinomycetota</taxon>
        <taxon>Actinomycetes</taxon>
        <taxon>Mycobacteriales</taxon>
        <taxon>Corynebacteriaceae</taxon>
        <taxon>Corynebacterium</taxon>
    </lineage>
</organism>
<accession>A0ABU2BEI2</accession>
<keyword evidence="1" id="KW-0472">Membrane</keyword>
<sequence length="116" mass="12025">MGNAEAAVGAGIASIGLAHTVWQLVLAALLIVLANGVHHTCMSGFMLKRIAADQRAFQMPEYILVIQVSVFLGFLGAGFDPVYGAGSVLVVSGIVALCIGVVGALFNRSNISRLQV</sequence>
<dbReference type="RefSeq" id="WP_277105572.1">
    <property type="nucleotide sequence ID" value="NZ_BAAAJS010000042.1"/>
</dbReference>
<reference evidence="2 3" key="1">
    <citation type="submission" date="2023-07" db="EMBL/GenBank/DDBJ databases">
        <title>Sequencing the genomes of 1000 actinobacteria strains.</title>
        <authorList>
            <person name="Klenk H.-P."/>
        </authorList>
    </citation>
    <scope>NUCLEOTIDE SEQUENCE [LARGE SCALE GENOMIC DNA]</scope>
    <source>
        <strain evidence="2 3">DSM 44508</strain>
    </source>
</reference>
<comment type="caution">
    <text evidence="2">The sequence shown here is derived from an EMBL/GenBank/DDBJ whole genome shotgun (WGS) entry which is preliminary data.</text>
</comment>
<keyword evidence="1" id="KW-1133">Transmembrane helix</keyword>
<protein>
    <submittedName>
        <fullName evidence="2">Uncharacterized protein</fullName>
    </submittedName>
</protein>
<feature type="transmembrane region" description="Helical" evidence="1">
    <location>
        <begin position="85"/>
        <end position="106"/>
    </location>
</feature>
<keyword evidence="1" id="KW-0812">Transmembrane</keyword>
<dbReference type="InterPro" id="IPR036259">
    <property type="entry name" value="MFS_trans_sf"/>
</dbReference>